<evidence type="ECO:0000313" key="2">
    <source>
        <dbReference type="EMBL" id="MDP9803177.1"/>
    </source>
</evidence>
<dbReference type="GO" id="GO:0004519">
    <property type="term" value="F:endonuclease activity"/>
    <property type="evidence" value="ECO:0007669"/>
    <property type="project" value="UniProtKB-KW"/>
</dbReference>
<feature type="domain" description="DUF2726" evidence="1">
    <location>
        <begin position="40"/>
        <end position="136"/>
    </location>
</feature>
<organism evidence="2 3">
    <name type="scientific">Acinetobacter calcoaceticus</name>
    <dbReference type="NCBI Taxonomy" id="471"/>
    <lineage>
        <taxon>Bacteria</taxon>
        <taxon>Pseudomonadati</taxon>
        <taxon>Pseudomonadota</taxon>
        <taxon>Gammaproteobacteria</taxon>
        <taxon>Moraxellales</taxon>
        <taxon>Moraxellaceae</taxon>
        <taxon>Acinetobacter</taxon>
        <taxon>Acinetobacter calcoaceticus/baumannii complex</taxon>
    </lineage>
</organism>
<gene>
    <name evidence="2" type="ORF">J2771_001431</name>
</gene>
<reference evidence="2 3" key="1">
    <citation type="submission" date="2023-07" db="EMBL/GenBank/DDBJ databases">
        <title>Sorghum-associated microbial communities from plants grown in Nebraska, USA.</title>
        <authorList>
            <person name="Schachtman D."/>
        </authorList>
    </citation>
    <scope>NUCLEOTIDE SEQUENCE [LARGE SCALE GENOMIC DNA]</scope>
    <source>
        <strain evidence="2 3">CC146</strain>
    </source>
</reference>
<dbReference type="AlphaFoldDB" id="A0ABD5AN55"/>
<evidence type="ECO:0000259" key="1">
    <source>
        <dbReference type="Pfam" id="PF10881"/>
    </source>
</evidence>
<keyword evidence="2" id="KW-0540">Nuclease</keyword>
<protein>
    <submittedName>
        <fullName evidence="2">Very-short-patch-repair endonuclease</fullName>
    </submittedName>
</protein>
<comment type="caution">
    <text evidence="2">The sequence shown here is derived from an EMBL/GenBank/DDBJ whole genome shotgun (WGS) entry which is preliminary data.</text>
</comment>
<dbReference type="InterPro" id="IPR024402">
    <property type="entry name" value="DUF2726"/>
</dbReference>
<proteinExistence type="predicted"/>
<dbReference type="RefSeq" id="WP_307010798.1">
    <property type="nucleotide sequence ID" value="NZ_JAUSQP010000001.1"/>
</dbReference>
<dbReference type="Proteomes" id="UP001240164">
    <property type="component" value="Unassembled WGS sequence"/>
</dbReference>
<evidence type="ECO:0000313" key="3">
    <source>
        <dbReference type="Proteomes" id="UP001240164"/>
    </source>
</evidence>
<keyword evidence="2" id="KW-0378">Hydrolase</keyword>
<accession>A0ABD5AN55</accession>
<sequence length="197" mass="22078">MAMLIGMFLLVIIILAILSILKKEGNKSGNGKRNPIKGKRIITMNEQPTFMKLREALPEHIILAQVAFSAFMTAQGYATRNLFNRKVADFVVLDKSFNIVAIVELDDSSHKGKEDLDAERDALVQEAGFKVIRYKRTPDITRIYADFNISTVSLAQVSIEPNSSEIRTKFVANAITIERDDPTVKPSSHVDEIKLRS</sequence>
<dbReference type="EMBL" id="JAUSQP010000001">
    <property type="protein sequence ID" value="MDP9803177.1"/>
    <property type="molecule type" value="Genomic_DNA"/>
</dbReference>
<dbReference type="Pfam" id="PF10881">
    <property type="entry name" value="DUF2726"/>
    <property type="match status" value="1"/>
</dbReference>
<keyword evidence="2" id="KW-0255">Endonuclease</keyword>
<name>A0ABD5AN55_ACICA</name>